<dbReference type="HOGENOM" id="CLU_005379_3_1_5"/>
<proteinExistence type="inferred from homology"/>
<accession>E8RME1</accession>
<dbReference type="GO" id="GO:0043684">
    <property type="term" value="C:type IV secretion system complex"/>
    <property type="evidence" value="ECO:0007669"/>
    <property type="project" value="InterPro"/>
</dbReference>
<name>E8RME1_ASTEC</name>
<dbReference type="InterPro" id="IPR050921">
    <property type="entry name" value="T4SS_GSP_E_ATPase"/>
</dbReference>
<dbReference type="CDD" id="cd01130">
    <property type="entry name" value="VirB11-like_ATPase"/>
    <property type="match status" value="1"/>
</dbReference>
<dbReference type="Proteomes" id="UP000001492">
    <property type="component" value="Chromosome 1"/>
</dbReference>
<dbReference type="KEGG" id="aex:Astex_2236"/>
<dbReference type="Gene3D" id="3.40.50.300">
    <property type="entry name" value="P-loop containing nucleotide triphosphate hydrolases"/>
    <property type="match status" value="1"/>
</dbReference>
<reference evidence="4" key="1">
    <citation type="submission" date="2010-12" db="EMBL/GenBank/DDBJ databases">
        <title>Complete sequence of chromosome 1 of Asticcacaulis excentricus CB 48.</title>
        <authorList>
            <consortium name="US DOE Joint Genome Institute"/>
            <person name="Lucas S."/>
            <person name="Copeland A."/>
            <person name="Lapidus A."/>
            <person name="Cheng J.-F."/>
            <person name="Bruce D."/>
            <person name="Goodwin L."/>
            <person name="Pitluck S."/>
            <person name="Teshima H."/>
            <person name="Davenport K."/>
            <person name="Detter J.C."/>
            <person name="Han C."/>
            <person name="Tapia R."/>
            <person name="Land M."/>
            <person name="Hauser L."/>
            <person name="Jeffries C."/>
            <person name="Kyrpides N."/>
            <person name="Ivanova N."/>
            <person name="Ovchinnikova G."/>
            <person name="Brun Y.V."/>
            <person name="Woyke T."/>
        </authorList>
    </citation>
    <scope>NUCLEOTIDE SEQUENCE [LARGE SCALE GENOMIC DNA]</scope>
    <source>
        <strain evidence="4">ATCC 15261 / DSM 4724 / KCTC 12464 / NCIMB 9791 / VKM B-1370 / CB 48</strain>
    </source>
</reference>
<gene>
    <name evidence="3" type="ordered locus">Astex_2236</name>
</gene>
<dbReference type="InterPro" id="IPR027417">
    <property type="entry name" value="P-loop_NTPase"/>
</dbReference>
<protein>
    <submittedName>
        <fullName evidence="3">P-type DNA transfer ATPase VirB11</fullName>
    </submittedName>
</protein>
<evidence type="ECO:0000313" key="3">
    <source>
        <dbReference type="EMBL" id="ADU13892.1"/>
    </source>
</evidence>
<comment type="similarity">
    <text evidence="1">Belongs to the GSP E family.</text>
</comment>
<sequence length="328" mass="36816">MIREMLRPLMPYLDQADLQELVINRPGELFCLTTNGWQRYEMGALSHQRLMTICLAIATFAAQSLSAQTPILSAVLPGGERIQILIPPCVEEGLISLSIRRPYHSDKTLKAWEGEGAFEKIESPKTREDVPENAFRESLRDELTRCVRQGENIAIVGETGSGKTTLMKSLCQLIPSHERLITIEDARELFLPHHLNRVHLLYSRGNQGSASIGAGDLITACLRMRPDRVLLAELRGPEAFDYLKLLSTGHRGSITSFHAGSCAQAMDRFALMCRENKDAIGFTTAELCELARLNIDLVVHLSVTRGNGDQRRRFIKEIWRRVPQSVTQ</sequence>
<dbReference type="eggNOG" id="COG0630">
    <property type="taxonomic scope" value="Bacteria"/>
</dbReference>
<dbReference type="Pfam" id="PF00437">
    <property type="entry name" value="T2SSE"/>
    <property type="match status" value="1"/>
</dbReference>
<feature type="domain" description="AAA+ ATPase" evidence="2">
    <location>
        <begin position="149"/>
        <end position="324"/>
    </location>
</feature>
<evidence type="ECO:0000313" key="4">
    <source>
        <dbReference type="Proteomes" id="UP000001492"/>
    </source>
</evidence>
<dbReference type="GO" id="GO:0044097">
    <property type="term" value="P:secretion by the type IV secretion system"/>
    <property type="evidence" value="ECO:0007669"/>
    <property type="project" value="InterPro"/>
</dbReference>
<dbReference type="PANTHER" id="PTHR30486:SF6">
    <property type="entry name" value="TYPE IV PILUS RETRACTATION ATPASE PILT"/>
    <property type="match status" value="1"/>
</dbReference>
<dbReference type="AlphaFoldDB" id="E8RME1"/>
<dbReference type="InterPro" id="IPR003593">
    <property type="entry name" value="AAA+_ATPase"/>
</dbReference>
<dbReference type="InterPro" id="IPR014155">
    <property type="entry name" value="VirB11"/>
</dbReference>
<dbReference type="SUPFAM" id="SSF52540">
    <property type="entry name" value="P-loop containing nucleoside triphosphate hydrolases"/>
    <property type="match status" value="1"/>
</dbReference>
<dbReference type="NCBIfam" id="TIGR02788">
    <property type="entry name" value="VirB11"/>
    <property type="match status" value="1"/>
</dbReference>
<dbReference type="InterPro" id="IPR001482">
    <property type="entry name" value="T2SS/T4SS_dom"/>
</dbReference>
<evidence type="ECO:0000259" key="2">
    <source>
        <dbReference type="SMART" id="SM00382"/>
    </source>
</evidence>
<organism evidence="3 4">
    <name type="scientific">Asticcacaulis excentricus (strain ATCC 15261 / DSM 4724 / KCTC 12464 / NCIMB 9791 / VKM B-1370 / CB 48)</name>
    <dbReference type="NCBI Taxonomy" id="573065"/>
    <lineage>
        <taxon>Bacteria</taxon>
        <taxon>Pseudomonadati</taxon>
        <taxon>Pseudomonadota</taxon>
        <taxon>Alphaproteobacteria</taxon>
        <taxon>Caulobacterales</taxon>
        <taxon>Caulobacteraceae</taxon>
        <taxon>Asticcacaulis</taxon>
    </lineage>
</organism>
<dbReference type="SMART" id="SM00382">
    <property type="entry name" value="AAA"/>
    <property type="match status" value="1"/>
</dbReference>
<keyword evidence="4" id="KW-1185">Reference proteome</keyword>
<dbReference type="STRING" id="573065.Astex_2236"/>
<evidence type="ECO:0000256" key="1">
    <source>
        <dbReference type="ARBA" id="ARBA00006611"/>
    </source>
</evidence>
<dbReference type="Gene3D" id="3.30.450.90">
    <property type="match status" value="1"/>
</dbReference>
<dbReference type="EMBL" id="CP002395">
    <property type="protein sequence ID" value="ADU13892.1"/>
    <property type="molecule type" value="Genomic_DNA"/>
</dbReference>
<dbReference type="GO" id="GO:0016887">
    <property type="term" value="F:ATP hydrolysis activity"/>
    <property type="evidence" value="ECO:0007669"/>
    <property type="project" value="InterPro"/>
</dbReference>
<dbReference type="PANTHER" id="PTHR30486">
    <property type="entry name" value="TWITCHING MOTILITY PROTEIN PILT"/>
    <property type="match status" value="1"/>
</dbReference>